<evidence type="ECO:0000256" key="6">
    <source>
        <dbReference type="RuleBase" id="RU368003"/>
    </source>
</evidence>
<keyword evidence="3 6" id="KW-0698">rRNA processing</keyword>
<dbReference type="GO" id="GO:0003723">
    <property type="term" value="F:RNA binding"/>
    <property type="evidence" value="ECO:0007669"/>
    <property type="project" value="UniProtKB-UniRule"/>
</dbReference>
<reference evidence="8" key="1">
    <citation type="journal article" date="2014" name="Genome Announc.">
        <title>Genome sequence of the yeast Cyberlindnera fabianii (Hansenula fabianii).</title>
        <authorList>
            <person name="Freel K.C."/>
            <person name="Sarilar V."/>
            <person name="Neuveglise C."/>
            <person name="Devillers H."/>
            <person name="Friedrich A."/>
            <person name="Schacherer J."/>
        </authorList>
    </citation>
    <scope>NUCLEOTIDE SEQUENCE</scope>
    <source>
        <strain evidence="8">YJS4271</strain>
    </source>
</reference>
<evidence type="ECO:0000256" key="7">
    <source>
        <dbReference type="SAM" id="MobiDB-lite"/>
    </source>
</evidence>
<dbReference type="OrthoDB" id="1421013at2759"/>
<gene>
    <name evidence="9" type="ORF">BON22_2832</name>
    <name evidence="8" type="ORF">CYFA0S_11e00540g</name>
</gene>
<evidence type="ECO:0000256" key="1">
    <source>
        <dbReference type="ARBA" id="ARBA00004123"/>
    </source>
</evidence>
<evidence type="ECO:0000313" key="8">
    <source>
        <dbReference type="EMBL" id="CDR43128.1"/>
    </source>
</evidence>
<accession>A0A061B896</accession>
<evidence type="ECO:0000256" key="2">
    <source>
        <dbReference type="ARBA" id="ARBA00009154"/>
    </source>
</evidence>
<evidence type="ECO:0000313" key="9">
    <source>
        <dbReference type="EMBL" id="ONH67297.1"/>
    </source>
</evidence>
<comment type="function">
    <text evidence="6">Required for exosome-dependent processing of pre-rRNA and small nucleolar RNA (snRNA) precursors. Involved in processing of 35S pre-rRNA at the A0, A1 and A2 sites.</text>
</comment>
<dbReference type="EMBL" id="MPUK01000005">
    <property type="protein sequence ID" value="ONH67297.1"/>
    <property type="molecule type" value="Genomic_DNA"/>
</dbReference>
<evidence type="ECO:0000313" key="10">
    <source>
        <dbReference type="Proteomes" id="UP000189513"/>
    </source>
</evidence>
<dbReference type="GO" id="GO:0000178">
    <property type="term" value="C:exosome (RNase complex)"/>
    <property type="evidence" value="ECO:0007669"/>
    <property type="project" value="TreeGrafter"/>
</dbReference>
<organism evidence="8">
    <name type="scientific">Cyberlindnera fabianii</name>
    <name type="common">Yeast</name>
    <name type="synonym">Hansenula fabianii</name>
    <dbReference type="NCBI Taxonomy" id="36022"/>
    <lineage>
        <taxon>Eukaryota</taxon>
        <taxon>Fungi</taxon>
        <taxon>Dikarya</taxon>
        <taxon>Ascomycota</taxon>
        <taxon>Saccharomycotina</taxon>
        <taxon>Saccharomycetes</taxon>
        <taxon>Phaffomycetales</taxon>
        <taxon>Phaffomycetaceae</taxon>
        <taxon>Cyberlindnera</taxon>
    </lineage>
</organism>
<protein>
    <recommendedName>
        <fullName evidence="6">Exosome complex protein</fullName>
    </recommendedName>
</protein>
<proteinExistence type="inferred from homology"/>
<feature type="compositionally biased region" description="Basic and acidic residues" evidence="7">
    <location>
        <begin position="133"/>
        <end position="165"/>
    </location>
</feature>
<dbReference type="STRING" id="36022.A0A061B896"/>
<comment type="subcellular location">
    <subcellularLocation>
        <location evidence="1 6">Nucleus</location>
    </subcellularLocation>
</comment>
<name>A0A061B896_CYBFA</name>
<keyword evidence="4 6" id="KW-0694">RNA-binding</keyword>
<comment type="similarity">
    <text evidence="2 6">Belongs to the C1D family.</text>
</comment>
<dbReference type="GO" id="GO:0010468">
    <property type="term" value="P:regulation of gene expression"/>
    <property type="evidence" value="ECO:0007669"/>
    <property type="project" value="TreeGrafter"/>
</dbReference>
<dbReference type="VEuPathDB" id="FungiDB:BON22_2832"/>
<dbReference type="OMA" id="FQGTHTK"/>
<reference evidence="10" key="2">
    <citation type="journal article" date="2017" name="Genome Announc.">
        <title>Genome sequences of Cyberlindnera fabianii 65, Pichia kudriavzevii 129, and Saccharomyces cerevisiae 131 isolated from fermented masau fruits in Zimbabwe.</title>
        <authorList>
            <person name="van Rijswijck I.M.H."/>
            <person name="Derks M.F.L."/>
            <person name="Abee T."/>
            <person name="de Ridder D."/>
            <person name="Smid E.J."/>
        </authorList>
    </citation>
    <scope>NUCLEOTIDE SEQUENCE [LARGE SCALE GENOMIC DNA]</scope>
    <source>
        <strain evidence="10">65</strain>
    </source>
</reference>
<dbReference type="PANTHER" id="PTHR15341">
    <property type="entry name" value="SUN-COR STEROID HORMONE RECEPTOR CO-REPRESSOR"/>
    <property type="match status" value="1"/>
</dbReference>
<dbReference type="InterPro" id="IPR007146">
    <property type="entry name" value="Sas10/Utp3/C1D"/>
</dbReference>
<keyword evidence="5 6" id="KW-0539">Nucleus</keyword>
<dbReference type="GO" id="GO:0003677">
    <property type="term" value="F:DNA binding"/>
    <property type="evidence" value="ECO:0007669"/>
    <property type="project" value="TreeGrafter"/>
</dbReference>
<sequence>MENEGLIKQFLTSLDSSVGSLSPDISTLISTSFEDRINETSDPLQQIAISNGYAYVLVSLCFAYLKAQGVNTSNHPIMKDLERVKSYMNRAKLAEEGKEEVKVDTSVAKRFLQGVLGGKPAISEENFNKGKHTKFEDEKKDEEKDKDLAVVRDKSVAAEIRDKLKNKSKKKDKKSRQDKVSKK</sequence>
<keyword evidence="10" id="KW-1185">Reference proteome</keyword>
<dbReference type="GO" id="GO:0005730">
    <property type="term" value="C:nucleolus"/>
    <property type="evidence" value="ECO:0007669"/>
    <property type="project" value="TreeGrafter"/>
</dbReference>
<evidence type="ECO:0000256" key="5">
    <source>
        <dbReference type="ARBA" id="ARBA00023242"/>
    </source>
</evidence>
<dbReference type="Proteomes" id="UP000189513">
    <property type="component" value="Unassembled WGS sequence"/>
</dbReference>
<evidence type="ECO:0000256" key="4">
    <source>
        <dbReference type="ARBA" id="ARBA00022884"/>
    </source>
</evidence>
<dbReference type="AlphaFoldDB" id="A0A061B896"/>
<dbReference type="InterPro" id="IPR011082">
    <property type="entry name" value="Exosome-assoc_fac/DNA_repair"/>
</dbReference>
<reference evidence="9" key="3">
    <citation type="submission" date="2017-01" db="EMBL/GenBank/DDBJ databases">
        <authorList>
            <person name="Mah S.A."/>
            <person name="Swanson W.J."/>
            <person name="Moy G.W."/>
            <person name="Vacquier V.D."/>
        </authorList>
    </citation>
    <scope>NUCLEOTIDE SEQUENCE [LARGE SCALE GENOMIC DNA]</scope>
    <source>
        <strain evidence="9">65</strain>
    </source>
</reference>
<dbReference type="PANTHER" id="PTHR15341:SF3">
    <property type="entry name" value="NUCLEAR NUCLEIC ACID-BINDING PROTEIN C1D"/>
    <property type="match status" value="1"/>
</dbReference>
<dbReference type="EMBL" id="LK052896">
    <property type="protein sequence ID" value="CDR43128.1"/>
    <property type="molecule type" value="Genomic_DNA"/>
</dbReference>
<feature type="region of interest" description="Disordered" evidence="7">
    <location>
        <begin position="122"/>
        <end position="183"/>
    </location>
</feature>
<evidence type="ECO:0000256" key="3">
    <source>
        <dbReference type="ARBA" id="ARBA00022552"/>
    </source>
</evidence>
<dbReference type="Pfam" id="PF04000">
    <property type="entry name" value="Sas10_Utp3"/>
    <property type="match status" value="1"/>
</dbReference>
<dbReference type="GO" id="GO:0000460">
    <property type="term" value="P:maturation of 5.8S rRNA"/>
    <property type="evidence" value="ECO:0007669"/>
    <property type="project" value="TreeGrafter"/>
</dbReference>